<evidence type="ECO:0000313" key="1">
    <source>
        <dbReference type="EMBL" id="KAJ9127336.1"/>
    </source>
</evidence>
<proteinExistence type="predicted"/>
<gene>
    <name evidence="1" type="ORF">QFC24_000743</name>
</gene>
<keyword evidence="2" id="KW-1185">Reference proteome</keyword>
<reference evidence="1" key="1">
    <citation type="submission" date="2023-04" db="EMBL/GenBank/DDBJ databases">
        <title>Draft Genome sequencing of Naganishia species isolated from polar environments using Oxford Nanopore Technology.</title>
        <authorList>
            <person name="Leo P."/>
            <person name="Venkateswaran K."/>
        </authorList>
    </citation>
    <scope>NUCLEOTIDE SEQUENCE</scope>
    <source>
        <strain evidence="1">DBVPG 5303</strain>
    </source>
</reference>
<protein>
    <submittedName>
        <fullName evidence="1">Uncharacterized protein</fullName>
    </submittedName>
</protein>
<sequence>MFKYYPNSFTVDEAAHNLSTLKFSQSTRSPDPADLTRIVTTTTTTTFSMTRDMAKGICQYFMDARLIENATDRSITQFKDRGVYVLTPKGLHILERFITKNGISAQNLLKVFAEQPICMRLLHLERRANDDEILVTRPVLELLFRRFVGKQPNLVAASQLSNAAGDKSGKFSAPSLAEAERAQGVPMWKHTSHEPILKTANRRPTDSTTDFVFSAVAALEWLNDLTTIVGRDEAAEVAAHFVRCGFIALVLDRTMKVIDPSKVTVVRGAGVVKGQAAPIQVEAEFRFGDKCIYKITPEGMRAARWETNKTSNRPTLGAPSVSALNLLSTRSSEDADFTVIAGNASEERLTRKPSMADRLRMDLLSIDKVSVKDSYTSKLRQVLQEPTLRSSFREFLRSNFCEENLSFWLDVQDFKRRFNTSSSAVAVPTLGQQQKPDGGHAVMERHQKDLIAMAFVIYNTYLAPASSCELNIDHNMRGELVAYMTKIVAEVSVKEGEQAVKQGTLGPAMAAKSLHASQLQTMVKLYERIQGYIFRLMATDSVPKTSIFDWQFCKTPEYITQAQIMPDLIDDEDDMKMTGKERKDMGTLETEDLKSPSRSYITISQAANEKQAALLKSKGRTLDEDNARI</sequence>
<organism evidence="1 2">
    <name type="scientific">Naganishia onofrii</name>
    <dbReference type="NCBI Taxonomy" id="1851511"/>
    <lineage>
        <taxon>Eukaryota</taxon>
        <taxon>Fungi</taxon>
        <taxon>Dikarya</taxon>
        <taxon>Basidiomycota</taxon>
        <taxon>Agaricomycotina</taxon>
        <taxon>Tremellomycetes</taxon>
        <taxon>Filobasidiales</taxon>
        <taxon>Filobasidiaceae</taxon>
        <taxon>Naganishia</taxon>
    </lineage>
</organism>
<comment type="caution">
    <text evidence="1">The sequence shown here is derived from an EMBL/GenBank/DDBJ whole genome shotgun (WGS) entry which is preliminary data.</text>
</comment>
<evidence type="ECO:0000313" key="2">
    <source>
        <dbReference type="Proteomes" id="UP001234202"/>
    </source>
</evidence>
<dbReference type="Proteomes" id="UP001234202">
    <property type="component" value="Unassembled WGS sequence"/>
</dbReference>
<dbReference type="EMBL" id="JASBWV010000002">
    <property type="protein sequence ID" value="KAJ9127336.1"/>
    <property type="molecule type" value="Genomic_DNA"/>
</dbReference>
<name>A0ACC2XVB9_9TREE</name>
<accession>A0ACC2XVB9</accession>